<dbReference type="Gene3D" id="3.40.930.10">
    <property type="entry name" value="Mannitol-specific EII, Chain A"/>
    <property type="match status" value="1"/>
</dbReference>
<dbReference type="EMBL" id="CP040058">
    <property type="protein sequence ID" value="QCP36475.1"/>
    <property type="molecule type" value="Genomic_DNA"/>
</dbReference>
<dbReference type="CDD" id="cd00211">
    <property type="entry name" value="PTS_IIA_fru"/>
    <property type="match status" value="1"/>
</dbReference>
<dbReference type="KEGG" id="arf:AR1Y2_3021"/>
<name>A0A4P8IHZ0_9FIRM</name>
<evidence type="ECO:0000313" key="2">
    <source>
        <dbReference type="EMBL" id="QCP36475.1"/>
    </source>
</evidence>
<dbReference type="RefSeq" id="WP_137329699.1">
    <property type="nucleotide sequence ID" value="NZ_CP040058.1"/>
</dbReference>
<dbReference type="OrthoDB" id="370976at2"/>
<evidence type="ECO:0000313" key="3">
    <source>
        <dbReference type="Proteomes" id="UP000298653"/>
    </source>
</evidence>
<evidence type="ECO:0000259" key="1">
    <source>
        <dbReference type="PROSITE" id="PS51094"/>
    </source>
</evidence>
<dbReference type="PANTHER" id="PTHR47738">
    <property type="entry name" value="PTS SYSTEM FRUCTOSE-LIKE EIIA COMPONENT-RELATED"/>
    <property type="match status" value="1"/>
</dbReference>
<organism evidence="2 3">
    <name type="scientific">Anaerostipes rhamnosivorans</name>
    <dbReference type="NCBI Taxonomy" id="1229621"/>
    <lineage>
        <taxon>Bacteria</taxon>
        <taxon>Bacillati</taxon>
        <taxon>Bacillota</taxon>
        <taxon>Clostridia</taxon>
        <taxon>Lachnospirales</taxon>
        <taxon>Lachnospiraceae</taxon>
        <taxon>Anaerostipes</taxon>
    </lineage>
</organism>
<gene>
    <name evidence="2" type="ORF">AR1Y2_3021</name>
</gene>
<dbReference type="SUPFAM" id="SSF55804">
    <property type="entry name" value="Phoshotransferase/anion transport protein"/>
    <property type="match status" value="1"/>
</dbReference>
<dbReference type="InterPro" id="IPR051541">
    <property type="entry name" value="PTS_SugarTrans_NitroReg"/>
</dbReference>
<dbReference type="Proteomes" id="UP000298653">
    <property type="component" value="Chromosome"/>
</dbReference>
<accession>A0A4P8IHZ0</accession>
<keyword evidence="3" id="KW-1185">Reference proteome</keyword>
<dbReference type="Pfam" id="PF00359">
    <property type="entry name" value="PTS_EIIA_2"/>
    <property type="match status" value="1"/>
</dbReference>
<reference evidence="2 3" key="1">
    <citation type="submission" date="2019-05" db="EMBL/GenBank/DDBJ databases">
        <title>Complete genome sequencing of Anaerostipes rhamnosivorans.</title>
        <authorList>
            <person name="Bui T.P.N."/>
            <person name="de Vos W.M."/>
        </authorList>
    </citation>
    <scope>NUCLEOTIDE SEQUENCE [LARGE SCALE GENOMIC DNA]</scope>
    <source>
        <strain evidence="2 3">1y2</strain>
    </source>
</reference>
<protein>
    <submittedName>
        <fullName evidence="2">PTS system, galactitol-specific IIA component</fullName>
    </submittedName>
</protein>
<dbReference type="InterPro" id="IPR016152">
    <property type="entry name" value="PTrfase/Anion_transptr"/>
</dbReference>
<proteinExistence type="predicted"/>
<feature type="domain" description="PTS EIIA type-2" evidence="1">
    <location>
        <begin position="6"/>
        <end position="152"/>
    </location>
</feature>
<dbReference type="AlphaFoldDB" id="A0A4P8IHZ0"/>
<dbReference type="PROSITE" id="PS51094">
    <property type="entry name" value="PTS_EIIA_TYPE_2"/>
    <property type="match status" value="1"/>
</dbReference>
<dbReference type="PANTHER" id="PTHR47738:SF3">
    <property type="entry name" value="PHOSPHOTRANSFERASE SYSTEM MANNITOL_FRUCTOSE-SPECIFIC IIA DOMAIN CONTAINING PROTEIN"/>
    <property type="match status" value="1"/>
</dbReference>
<sequence>MKMITNNTDKHYLAVSLSGSSDKDVLGQMADAMFGEGYVTDEFHDAIIKREENFPTGLPTGDINVAIPHTDPEYVKKPAICLGVLDEPVDFCVMGMEGEKTSVSLLFMLAIKKKEEQLGLLQKLIEACQDQNVLAVLKSGSVEKIEEVLGDLIN</sequence>
<dbReference type="InterPro" id="IPR002178">
    <property type="entry name" value="PTS_EIIA_type-2_dom"/>
</dbReference>